<evidence type="ECO:0000259" key="2">
    <source>
        <dbReference type="PROSITE" id="PS00028"/>
    </source>
</evidence>
<proteinExistence type="predicted"/>
<comment type="caution">
    <text evidence="3">The sequence shown here is derived from an EMBL/GenBank/DDBJ whole genome shotgun (WGS) entry which is preliminary data.</text>
</comment>
<protein>
    <recommendedName>
        <fullName evidence="2">C2H2-type domain-containing protein</fullName>
    </recommendedName>
</protein>
<reference evidence="3 4" key="1">
    <citation type="journal article" date="2017" name="Mycologia">
        <title>Bifiguratus adelaidae, gen. et sp. nov., a new member of Mucoromycotina in endophytic and soil-dwelling habitats.</title>
        <authorList>
            <person name="Torres-Cruz T.J."/>
            <person name="Billingsley Tobias T.L."/>
            <person name="Almatruk M."/>
            <person name="Hesse C."/>
            <person name="Kuske C.R."/>
            <person name="Desiro A."/>
            <person name="Benucci G.M."/>
            <person name="Bonito G."/>
            <person name="Stajich J.E."/>
            <person name="Dunlap C."/>
            <person name="Arnold A.E."/>
            <person name="Porras-Alfaro A."/>
        </authorList>
    </citation>
    <scope>NUCLEOTIDE SEQUENCE [LARGE SCALE GENOMIC DNA]</scope>
    <source>
        <strain evidence="3 4">AZ0501</strain>
    </source>
</reference>
<dbReference type="SMART" id="SM00355">
    <property type="entry name" value="ZnF_C2H2"/>
    <property type="match status" value="3"/>
</dbReference>
<dbReference type="OrthoDB" id="18440at2759"/>
<keyword evidence="4" id="KW-1185">Reference proteome</keyword>
<evidence type="ECO:0000256" key="1">
    <source>
        <dbReference type="SAM" id="MobiDB-lite"/>
    </source>
</evidence>
<feature type="compositionally biased region" description="Basic and acidic residues" evidence="1">
    <location>
        <begin position="169"/>
        <end position="178"/>
    </location>
</feature>
<feature type="region of interest" description="Disordered" evidence="1">
    <location>
        <begin position="168"/>
        <end position="238"/>
    </location>
</feature>
<sequence length="263" mass="30685">MPKATRYTPSDAFYEEGDAIVRHEWGDTELHVNSHDFSLFDGVGQGERKLECHIAPCNHDPPSFATPAAYQRHYECVHKYTCNECHLVFPESKWLKLHFEEYHDVFLQVRRDRGDKVYKCFVDDCTRVFTTPKMRRLHLIDKHMYPRSFNFVLHRTGYTPYRTRRRQVERHYKEKKSINAEIPRPENGNGATEYPPFSHGTADHAFSSPPMSMEGDMQDPASVHSPTNMQDSTMEEVTEGIERLFIPRSVSFGRNARSNSKLK</sequence>
<dbReference type="InterPro" id="IPR039258">
    <property type="entry name" value="ZNF511"/>
</dbReference>
<dbReference type="EMBL" id="MVBO01000029">
    <property type="protein sequence ID" value="OZJ04817.1"/>
    <property type="molecule type" value="Genomic_DNA"/>
</dbReference>
<organism evidence="3 4">
    <name type="scientific">Bifiguratus adelaidae</name>
    <dbReference type="NCBI Taxonomy" id="1938954"/>
    <lineage>
        <taxon>Eukaryota</taxon>
        <taxon>Fungi</taxon>
        <taxon>Fungi incertae sedis</taxon>
        <taxon>Mucoromycota</taxon>
        <taxon>Mucoromycotina</taxon>
        <taxon>Endogonomycetes</taxon>
        <taxon>Endogonales</taxon>
        <taxon>Endogonales incertae sedis</taxon>
        <taxon>Bifiguratus</taxon>
    </lineage>
</organism>
<dbReference type="PANTHER" id="PTHR21354">
    <property type="entry name" value="ZINC FINGER PROTEIN 511"/>
    <property type="match status" value="1"/>
</dbReference>
<dbReference type="PANTHER" id="PTHR21354:SF0">
    <property type="entry name" value="ZINC FINGER PROTEIN 511"/>
    <property type="match status" value="1"/>
</dbReference>
<accession>A0A261Y2G0</accession>
<name>A0A261Y2G0_9FUNG</name>
<dbReference type="PROSITE" id="PS00028">
    <property type="entry name" value="ZINC_FINGER_C2H2_1"/>
    <property type="match status" value="2"/>
</dbReference>
<feature type="domain" description="C2H2-type" evidence="2">
    <location>
        <begin position="120"/>
        <end position="143"/>
    </location>
</feature>
<dbReference type="InterPro" id="IPR013087">
    <property type="entry name" value="Znf_C2H2_type"/>
</dbReference>
<dbReference type="AlphaFoldDB" id="A0A261Y2G0"/>
<evidence type="ECO:0000313" key="4">
    <source>
        <dbReference type="Proteomes" id="UP000242875"/>
    </source>
</evidence>
<feature type="domain" description="C2H2-type" evidence="2">
    <location>
        <begin position="82"/>
        <end position="103"/>
    </location>
</feature>
<gene>
    <name evidence="3" type="ORF">BZG36_02334</name>
</gene>
<evidence type="ECO:0000313" key="3">
    <source>
        <dbReference type="EMBL" id="OZJ04817.1"/>
    </source>
</evidence>
<dbReference type="Proteomes" id="UP000242875">
    <property type="component" value="Unassembled WGS sequence"/>
</dbReference>